<proteinExistence type="predicted"/>
<dbReference type="AlphaFoldDB" id="A0A7U9TGD2"/>
<dbReference type="GO" id="GO:0015628">
    <property type="term" value="P:protein secretion by the type II secretion system"/>
    <property type="evidence" value="ECO:0007669"/>
    <property type="project" value="InterPro"/>
</dbReference>
<dbReference type="GO" id="GO:0015627">
    <property type="term" value="C:type II protein secretion system complex"/>
    <property type="evidence" value="ECO:0007669"/>
    <property type="project" value="InterPro"/>
</dbReference>
<gene>
    <name evidence="2" type="ORF">MPAN_004740</name>
</gene>
<protein>
    <recommendedName>
        <fullName evidence="4">Prepilin-type N-terminal cleavage/methylation domain-containing protein</fullName>
    </recommendedName>
</protein>
<dbReference type="Gene3D" id="3.30.700.10">
    <property type="entry name" value="Glycoprotein, Type 4 Pilin"/>
    <property type="match status" value="1"/>
</dbReference>
<dbReference type="SUPFAM" id="SSF54523">
    <property type="entry name" value="Pili subunits"/>
    <property type="match status" value="1"/>
</dbReference>
<dbReference type="Proteomes" id="UP000620133">
    <property type="component" value="Chromosome"/>
</dbReference>
<keyword evidence="1" id="KW-0488">Methylation</keyword>
<evidence type="ECO:0000313" key="2">
    <source>
        <dbReference type="EMBL" id="BCR35581.1"/>
    </source>
</evidence>
<sequence>MFKALRNKKGVTLVELLAVVVILGIIAAIAVPTIGGLISRQQEKADIATLQNVEEAAKLYDLTENAADGIYAIADLDIDMANNTLGTSSGGSQVLYVKVVGSTVTYHVLAAATDTLTSVFVNTTEVDVSGSEYVVA</sequence>
<keyword evidence="3" id="KW-1185">Reference proteome</keyword>
<dbReference type="InterPro" id="IPR000983">
    <property type="entry name" value="Bac_GSPG_pilin"/>
</dbReference>
<dbReference type="NCBIfam" id="TIGR02532">
    <property type="entry name" value="IV_pilin_GFxxxE"/>
    <property type="match status" value="1"/>
</dbReference>
<dbReference type="KEGG" id="manr:MPAN_004740"/>
<evidence type="ECO:0000256" key="1">
    <source>
        <dbReference type="ARBA" id="ARBA00022481"/>
    </source>
</evidence>
<dbReference type="PROSITE" id="PS00409">
    <property type="entry name" value="PROKAR_NTER_METHYL"/>
    <property type="match status" value="1"/>
</dbReference>
<evidence type="ECO:0008006" key="4">
    <source>
        <dbReference type="Google" id="ProtNLM"/>
    </source>
</evidence>
<accession>A0A7U9TGD2</accession>
<reference evidence="2" key="1">
    <citation type="submission" date="2021-01" db="EMBL/GenBank/DDBJ databases">
        <title>Draft genome sequence of Acholeplasmataceae bacterium strain Mahy22.</title>
        <authorList>
            <person name="Watanabe M."/>
            <person name="Kojima H."/>
            <person name="Fukui M."/>
        </authorList>
    </citation>
    <scope>NUCLEOTIDE SEQUENCE</scope>
    <source>
        <strain evidence="2">Mahy22</strain>
    </source>
</reference>
<dbReference type="EMBL" id="AP024412">
    <property type="protein sequence ID" value="BCR35581.1"/>
    <property type="molecule type" value="Genomic_DNA"/>
</dbReference>
<dbReference type="RefSeq" id="WP_176238428.1">
    <property type="nucleotide sequence ID" value="NZ_AP024412.1"/>
</dbReference>
<dbReference type="Pfam" id="PF07963">
    <property type="entry name" value="N_methyl"/>
    <property type="match status" value="1"/>
</dbReference>
<evidence type="ECO:0000313" key="3">
    <source>
        <dbReference type="Proteomes" id="UP000620133"/>
    </source>
</evidence>
<dbReference type="InterPro" id="IPR045584">
    <property type="entry name" value="Pilin-like"/>
</dbReference>
<name>A0A7U9TGD2_9MOLU</name>
<dbReference type="InterPro" id="IPR012902">
    <property type="entry name" value="N_methyl_site"/>
</dbReference>
<dbReference type="PRINTS" id="PR00813">
    <property type="entry name" value="BCTERIALGSPG"/>
</dbReference>
<organism evidence="2 3">
    <name type="scientific">Mariniplasma anaerobium</name>
    <dbReference type="NCBI Taxonomy" id="2735436"/>
    <lineage>
        <taxon>Bacteria</taxon>
        <taxon>Bacillati</taxon>
        <taxon>Mycoplasmatota</taxon>
        <taxon>Mollicutes</taxon>
        <taxon>Acholeplasmatales</taxon>
        <taxon>Acholeplasmataceae</taxon>
        <taxon>Mariniplasma</taxon>
    </lineage>
</organism>